<dbReference type="GO" id="GO:0005886">
    <property type="term" value="C:plasma membrane"/>
    <property type="evidence" value="ECO:0007669"/>
    <property type="project" value="TreeGrafter"/>
</dbReference>
<dbReference type="AlphaFoldDB" id="A0A5N6RPG9"/>
<dbReference type="CDD" id="cd00054">
    <property type="entry name" value="EGF_CA"/>
    <property type="match status" value="1"/>
</dbReference>
<keyword evidence="10" id="KW-1185">Reference proteome</keyword>
<dbReference type="InterPro" id="IPR045274">
    <property type="entry name" value="WAK-like"/>
</dbReference>
<dbReference type="SUPFAM" id="SSF57196">
    <property type="entry name" value="EGF/Laminin"/>
    <property type="match status" value="1"/>
</dbReference>
<dbReference type="PROSITE" id="PS50011">
    <property type="entry name" value="PROTEIN_KINASE_DOM"/>
    <property type="match status" value="1"/>
</dbReference>
<dbReference type="GO" id="GO:0007166">
    <property type="term" value="P:cell surface receptor signaling pathway"/>
    <property type="evidence" value="ECO:0007669"/>
    <property type="project" value="InterPro"/>
</dbReference>
<proteinExistence type="predicted"/>
<dbReference type="EMBL" id="CM017327">
    <property type="protein sequence ID" value="KAE8100179.1"/>
    <property type="molecule type" value="Genomic_DNA"/>
</dbReference>
<reference evidence="9 10" key="1">
    <citation type="submission" date="2019-06" db="EMBL/GenBank/DDBJ databases">
        <title>A chromosomal-level reference genome of Carpinus fangiana (Coryloideae, Betulaceae).</title>
        <authorList>
            <person name="Yang X."/>
            <person name="Wang Z."/>
            <person name="Zhang L."/>
            <person name="Hao G."/>
            <person name="Liu J."/>
            <person name="Yang Y."/>
        </authorList>
    </citation>
    <scope>NUCLEOTIDE SEQUENCE [LARGE SCALE GENOMIC DNA]</scope>
    <source>
        <strain evidence="9">Cfa_2016G</strain>
        <tissue evidence="9">Leaf</tissue>
    </source>
</reference>
<dbReference type="GO" id="GO:0004674">
    <property type="term" value="F:protein serine/threonine kinase activity"/>
    <property type="evidence" value="ECO:0007669"/>
    <property type="project" value="UniProtKB-KW"/>
</dbReference>
<evidence type="ECO:0000256" key="5">
    <source>
        <dbReference type="ARBA" id="ARBA00022840"/>
    </source>
</evidence>
<keyword evidence="5 7" id="KW-0067">ATP-binding</keyword>
<feature type="binding site" evidence="7">
    <location>
        <position position="234"/>
    </location>
    <ligand>
        <name>ATP</name>
        <dbReference type="ChEBI" id="CHEBI:30616"/>
    </ligand>
</feature>
<sequence>MGIALALGVARYGFRIDSKILVLKYRALIITPKYGTSIPAAMLLSSRKASSTCPLVISKIILTKRLHWCLIGQLAISHVKKLETNRILHAGRVPLPVQLRKQGYQGNPYLLQGHGVCNDIDDIDECGDQTLNNCTNHCFNTQGSYKCSCPKLNRGDGRKDGEGCSVDVTCTSNYGFHCGSEQGRSTAKKAKIFTYEELKEATNNYEESRIIGKGGFGHVFKGFLPNNTIVAIKKSETVDPDQANQFIKEIIQLSEIDHENVVKLLTVV</sequence>
<keyword evidence="3" id="KW-0808">Transferase</keyword>
<dbReference type="PANTHER" id="PTHR27005">
    <property type="entry name" value="WALL-ASSOCIATED RECEPTOR KINASE-LIKE 21"/>
    <property type="match status" value="1"/>
</dbReference>
<evidence type="ECO:0000313" key="10">
    <source>
        <dbReference type="Proteomes" id="UP000327013"/>
    </source>
</evidence>
<keyword evidence="1" id="KW-0723">Serine/threonine-protein kinase</keyword>
<dbReference type="SUPFAM" id="SSF56112">
    <property type="entry name" value="Protein kinase-like (PK-like)"/>
    <property type="match status" value="1"/>
</dbReference>
<name>A0A5N6RPG9_9ROSI</name>
<evidence type="ECO:0000256" key="7">
    <source>
        <dbReference type="PROSITE-ProRule" id="PRU10141"/>
    </source>
</evidence>
<dbReference type="PANTHER" id="PTHR27005:SF468">
    <property type="entry name" value="OS01G0310500 PROTEIN"/>
    <property type="match status" value="1"/>
</dbReference>
<dbReference type="Gene3D" id="2.10.25.10">
    <property type="entry name" value="Laminin"/>
    <property type="match status" value="1"/>
</dbReference>
<protein>
    <recommendedName>
        <fullName evidence="8">Protein kinase domain-containing protein</fullName>
    </recommendedName>
</protein>
<dbReference type="OrthoDB" id="4062651at2759"/>
<dbReference type="Gene3D" id="3.30.200.20">
    <property type="entry name" value="Phosphorylase Kinase, domain 1"/>
    <property type="match status" value="1"/>
</dbReference>
<keyword evidence="1" id="KW-0418">Kinase</keyword>
<dbReference type="InterPro" id="IPR001881">
    <property type="entry name" value="EGF-like_Ca-bd_dom"/>
</dbReference>
<feature type="domain" description="Protein kinase" evidence="8">
    <location>
        <begin position="205"/>
        <end position="268"/>
    </location>
</feature>
<evidence type="ECO:0000256" key="6">
    <source>
        <dbReference type="ARBA" id="ARBA00023157"/>
    </source>
</evidence>
<dbReference type="PROSITE" id="PS00107">
    <property type="entry name" value="PROTEIN_KINASE_ATP"/>
    <property type="match status" value="1"/>
</dbReference>
<dbReference type="InterPro" id="IPR000719">
    <property type="entry name" value="Prot_kinase_dom"/>
</dbReference>
<dbReference type="GO" id="GO:0005509">
    <property type="term" value="F:calcium ion binding"/>
    <property type="evidence" value="ECO:0007669"/>
    <property type="project" value="InterPro"/>
</dbReference>
<dbReference type="SMART" id="SM00179">
    <property type="entry name" value="EGF_CA"/>
    <property type="match status" value="1"/>
</dbReference>
<evidence type="ECO:0000256" key="1">
    <source>
        <dbReference type="ARBA" id="ARBA00022527"/>
    </source>
</evidence>
<dbReference type="PROSITE" id="PS01187">
    <property type="entry name" value="EGF_CA"/>
    <property type="match status" value="1"/>
</dbReference>
<evidence type="ECO:0000256" key="4">
    <source>
        <dbReference type="ARBA" id="ARBA00022741"/>
    </source>
</evidence>
<gene>
    <name evidence="9" type="ORF">FH972_018104</name>
</gene>
<dbReference type="InterPro" id="IPR018097">
    <property type="entry name" value="EGF_Ca-bd_CS"/>
</dbReference>
<accession>A0A5N6RPG9</accession>
<evidence type="ECO:0000256" key="2">
    <source>
        <dbReference type="ARBA" id="ARBA00022536"/>
    </source>
</evidence>
<keyword evidence="6" id="KW-1015">Disulfide bond</keyword>
<dbReference type="Pfam" id="PF00069">
    <property type="entry name" value="Pkinase"/>
    <property type="match status" value="1"/>
</dbReference>
<dbReference type="Pfam" id="PF07645">
    <property type="entry name" value="EGF_CA"/>
    <property type="match status" value="1"/>
</dbReference>
<evidence type="ECO:0000259" key="8">
    <source>
        <dbReference type="PROSITE" id="PS50011"/>
    </source>
</evidence>
<dbReference type="Proteomes" id="UP000327013">
    <property type="component" value="Chromosome 7"/>
</dbReference>
<dbReference type="InterPro" id="IPR011009">
    <property type="entry name" value="Kinase-like_dom_sf"/>
</dbReference>
<organism evidence="9 10">
    <name type="scientific">Carpinus fangiana</name>
    <dbReference type="NCBI Taxonomy" id="176857"/>
    <lineage>
        <taxon>Eukaryota</taxon>
        <taxon>Viridiplantae</taxon>
        <taxon>Streptophyta</taxon>
        <taxon>Embryophyta</taxon>
        <taxon>Tracheophyta</taxon>
        <taxon>Spermatophyta</taxon>
        <taxon>Magnoliopsida</taxon>
        <taxon>eudicotyledons</taxon>
        <taxon>Gunneridae</taxon>
        <taxon>Pentapetalae</taxon>
        <taxon>rosids</taxon>
        <taxon>fabids</taxon>
        <taxon>Fagales</taxon>
        <taxon>Betulaceae</taxon>
        <taxon>Carpinus</taxon>
    </lineage>
</organism>
<keyword evidence="2" id="KW-0245">EGF-like domain</keyword>
<dbReference type="InterPro" id="IPR049883">
    <property type="entry name" value="NOTCH1_EGF-like"/>
</dbReference>
<evidence type="ECO:0000256" key="3">
    <source>
        <dbReference type="ARBA" id="ARBA00022679"/>
    </source>
</evidence>
<dbReference type="GO" id="GO:0005524">
    <property type="term" value="F:ATP binding"/>
    <property type="evidence" value="ECO:0007669"/>
    <property type="project" value="UniProtKB-UniRule"/>
</dbReference>
<keyword evidence="4 7" id="KW-0547">Nucleotide-binding</keyword>
<evidence type="ECO:0000313" key="9">
    <source>
        <dbReference type="EMBL" id="KAE8100179.1"/>
    </source>
</evidence>
<dbReference type="InterPro" id="IPR017441">
    <property type="entry name" value="Protein_kinase_ATP_BS"/>
</dbReference>